<dbReference type="AlphaFoldDB" id="A0AAE1B5E8"/>
<gene>
    <name evidence="1" type="ORF">RRG08_020449</name>
</gene>
<evidence type="ECO:0000313" key="2">
    <source>
        <dbReference type="Proteomes" id="UP001283361"/>
    </source>
</evidence>
<evidence type="ECO:0000313" key="1">
    <source>
        <dbReference type="EMBL" id="KAK3799714.1"/>
    </source>
</evidence>
<dbReference type="EMBL" id="JAWDGP010000544">
    <property type="protein sequence ID" value="KAK3799714.1"/>
    <property type="molecule type" value="Genomic_DNA"/>
</dbReference>
<proteinExistence type="predicted"/>
<sequence length="92" mass="10405">MDMSIKPRVSNFYLSHRKRMLASGGKINPNFVLVVSPSLRPAQNLNIYTQCMGDRHNTGRKKKEMVGEEERGEGQEAFCNLLTSFGAEFPNK</sequence>
<dbReference type="Proteomes" id="UP001283361">
    <property type="component" value="Unassembled WGS sequence"/>
</dbReference>
<name>A0AAE1B5E8_9GAST</name>
<accession>A0AAE1B5E8</accession>
<reference evidence="1" key="1">
    <citation type="journal article" date="2023" name="G3 (Bethesda)">
        <title>A reference genome for the long-term kleptoplast-retaining sea slug Elysia crispata morphotype clarki.</title>
        <authorList>
            <person name="Eastman K.E."/>
            <person name="Pendleton A.L."/>
            <person name="Shaikh M.A."/>
            <person name="Suttiyut T."/>
            <person name="Ogas R."/>
            <person name="Tomko P."/>
            <person name="Gavelis G."/>
            <person name="Widhalm J.R."/>
            <person name="Wisecaver J.H."/>
        </authorList>
    </citation>
    <scope>NUCLEOTIDE SEQUENCE</scope>
    <source>
        <strain evidence="1">ECLA1</strain>
    </source>
</reference>
<keyword evidence="2" id="KW-1185">Reference proteome</keyword>
<organism evidence="1 2">
    <name type="scientific">Elysia crispata</name>
    <name type="common">lettuce slug</name>
    <dbReference type="NCBI Taxonomy" id="231223"/>
    <lineage>
        <taxon>Eukaryota</taxon>
        <taxon>Metazoa</taxon>
        <taxon>Spiralia</taxon>
        <taxon>Lophotrochozoa</taxon>
        <taxon>Mollusca</taxon>
        <taxon>Gastropoda</taxon>
        <taxon>Heterobranchia</taxon>
        <taxon>Euthyneura</taxon>
        <taxon>Panpulmonata</taxon>
        <taxon>Sacoglossa</taxon>
        <taxon>Placobranchoidea</taxon>
        <taxon>Plakobranchidae</taxon>
        <taxon>Elysia</taxon>
    </lineage>
</organism>
<comment type="caution">
    <text evidence="1">The sequence shown here is derived from an EMBL/GenBank/DDBJ whole genome shotgun (WGS) entry which is preliminary data.</text>
</comment>
<protein>
    <submittedName>
        <fullName evidence="1">Uncharacterized protein</fullName>
    </submittedName>
</protein>